<feature type="transmembrane region" description="Helical" evidence="4">
    <location>
        <begin position="316"/>
        <end position="337"/>
    </location>
</feature>
<evidence type="ECO:0000256" key="2">
    <source>
        <dbReference type="ARBA" id="ARBA00022676"/>
    </source>
</evidence>
<feature type="transmembrane region" description="Helical" evidence="4">
    <location>
        <begin position="349"/>
        <end position="380"/>
    </location>
</feature>
<dbReference type="SUPFAM" id="SSF53448">
    <property type="entry name" value="Nucleotide-diphospho-sugar transferases"/>
    <property type="match status" value="1"/>
</dbReference>
<dbReference type="Pfam" id="PF00535">
    <property type="entry name" value="Glycos_transf_2"/>
    <property type="match status" value="1"/>
</dbReference>
<gene>
    <name evidence="6" type="ORF">E0L93_09965</name>
</gene>
<dbReference type="PANTHER" id="PTHR43630:SF1">
    <property type="entry name" value="POLY-BETA-1,6-N-ACETYL-D-GLUCOSAMINE SYNTHASE"/>
    <property type="match status" value="1"/>
</dbReference>
<evidence type="ECO:0000256" key="4">
    <source>
        <dbReference type="SAM" id="Phobius"/>
    </source>
</evidence>
<evidence type="ECO:0000256" key="1">
    <source>
        <dbReference type="ARBA" id="ARBA00006739"/>
    </source>
</evidence>
<proteinExistence type="inferred from homology"/>
<reference evidence="6 7" key="1">
    <citation type="submission" date="2019-03" db="EMBL/GenBank/DDBJ databases">
        <title>Whole genome sequence of a novel Rubrobacter taiwanensis strain, isolated from Yellowstone National Park.</title>
        <authorList>
            <person name="Freed S."/>
            <person name="Ramaley R.F."/>
            <person name="Kyndt J.A."/>
        </authorList>
    </citation>
    <scope>NUCLEOTIDE SEQUENCE [LARGE SCALE GENOMIC DNA]</scope>
    <source>
        <strain evidence="6 7">Yellowstone</strain>
    </source>
</reference>
<keyword evidence="2" id="KW-0328">Glycosyltransferase</keyword>
<organism evidence="6 7">
    <name type="scientific">Rubrobacter taiwanensis</name>
    <dbReference type="NCBI Taxonomy" id="185139"/>
    <lineage>
        <taxon>Bacteria</taxon>
        <taxon>Bacillati</taxon>
        <taxon>Actinomycetota</taxon>
        <taxon>Rubrobacteria</taxon>
        <taxon>Rubrobacterales</taxon>
        <taxon>Rubrobacteraceae</taxon>
        <taxon>Rubrobacter</taxon>
    </lineage>
</organism>
<dbReference type="GO" id="GO:0016757">
    <property type="term" value="F:glycosyltransferase activity"/>
    <property type="evidence" value="ECO:0007669"/>
    <property type="project" value="UniProtKB-KW"/>
</dbReference>
<dbReference type="AlphaFoldDB" id="A0A4V6NB14"/>
<dbReference type="EMBL" id="SKBU01000016">
    <property type="protein sequence ID" value="TCJ16492.1"/>
    <property type="molecule type" value="Genomic_DNA"/>
</dbReference>
<comment type="similarity">
    <text evidence="1">Belongs to the glycosyltransferase 2 family.</text>
</comment>
<dbReference type="Pfam" id="PF13641">
    <property type="entry name" value="Glyco_tranf_2_3"/>
    <property type="match status" value="1"/>
</dbReference>
<keyword evidence="3 6" id="KW-0808">Transferase</keyword>
<keyword evidence="4" id="KW-1133">Transmembrane helix</keyword>
<feature type="domain" description="Glycosyltransferase 2-like" evidence="5">
    <location>
        <begin position="36"/>
        <end position="94"/>
    </location>
</feature>
<evidence type="ECO:0000256" key="3">
    <source>
        <dbReference type="ARBA" id="ARBA00022679"/>
    </source>
</evidence>
<name>A0A4V6NB14_9ACTN</name>
<evidence type="ECO:0000313" key="7">
    <source>
        <dbReference type="Proteomes" id="UP000295244"/>
    </source>
</evidence>
<dbReference type="PANTHER" id="PTHR43630">
    <property type="entry name" value="POLY-BETA-1,6-N-ACETYL-D-GLUCOSAMINE SYNTHASE"/>
    <property type="match status" value="1"/>
</dbReference>
<dbReference type="CDD" id="cd06423">
    <property type="entry name" value="CESA_like"/>
    <property type="match status" value="1"/>
</dbReference>
<protein>
    <submittedName>
        <fullName evidence="6">Glycosyltransferase family 2 protein</fullName>
    </submittedName>
</protein>
<keyword evidence="7" id="KW-1185">Reference proteome</keyword>
<comment type="caution">
    <text evidence="6">The sequence shown here is derived from an EMBL/GenBank/DDBJ whole genome shotgun (WGS) entry which is preliminary data.</text>
</comment>
<keyword evidence="4" id="KW-0472">Membrane</keyword>
<evidence type="ECO:0000259" key="5">
    <source>
        <dbReference type="Pfam" id="PF00535"/>
    </source>
</evidence>
<dbReference type="Gene3D" id="3.90.550.10">
    <property type="entry name" value="Spore Coat Polysaccharide Biosynthesis Protein SpsA, Chain A"/>
    <property type="match status" value="1"/>
</dbReference>
<evidence type="ECO:0000313" key="6">
    <source>
        <dbReference type="EMBL" id="TCJ16492.1"/>
    </source>
</evidence>
<sequence>MALYALSFAEISDYARRETFSGLDDLFTSNYAPPVSVIVPAYNEEATIADSVRSFLSLRYPLHEVVVVNDGSKDGTLEVLKEEFDLWESDQPVRLQLGTEKIRKVYASATERLIVLDKENGGKADALNAGICAARYPLVCCLDADIILEEDALIRAARPMIESGEVAAVGGIVRVANGCEVDSGRVVEVGTPRAALPNLQIVEYLRAFLAGRTGWSKLNCLLIISGAFGMFRRQDLIAAGGYARDTVGEDMEVVTRMHRSLRERNRDYRILFIPDPVAWTEVPDTLRVLRRQRDRWHRGLIDTLLRHRKMLLNPRYGTTGLLGMPYFFLFEFLGPVVELTGYVAFAAGLALGILSLEFALAFLLAAVGLGALLSISAVFLEELRLRRYPRWRDLAKLTLYGVLENFGYRQLNTLWRVLAIVSFLRKNTEWGAMERRGFDAAERKSPARKP</sequence>
<accession>A0A4V6NB14</accession>
<dbReference type="InterPro" id="IPR001173">
    <property type="entry name" value="Glyco_trans_2-like"/>
</dbReference>
<dbReference type="InterPro" id="IPR029044">
    <property type="entry name" value="Nucleotide-diphossugar_trans"/>
</dbReference>
<keyword evidence="4" id="KW-0812">Transmembrane</keyword>
<dbReference type="Proteomes" id="UP000295244">
    <property type="component" value="Unassembled WGS sequence"/>
</dbReference>
<dbReference type="OrthoDB" id="9797391at2"/>